<keyword evidence="6 7" id="KW-0472">Membrane</keyword>
<feature type="transmembrane region" description="Helical" evidence="7">
    <location>
        <begin position="69"/>
        <end position="88"/>
    </location>
</feature>
<evidence type="ECO:0000256" key="3">
    <source>
        <dbReference type="ARBA" id="ARBA00022448"/>
    </source>
</evidence>
<dbReference type="PANTHER" id="PTHR42810:SF1">
    <property type="entry name" value="PURINE PERMEASE YWDJ-RELATED"/>
    <property type="match status" value="1"/>
</dbReference>
<feature type="transmembrane region" description="Helical" evidence="7">
    <location>
        <begin position="100"/>
        <end position="121"/>
    </location>
</feature>
<organism evidence="8 9">
    <name type="scientific">Colwellia ponticola</name>
    <dbReference type="NCBI Taxonomy" id="2304625"/>
    <lineage>
        <taxon>Bacteria</taxon>
        <taxon>Pseudomonadati</taxon>
        <taxon>Pseudomonadota</taxon>
        <taxon>Gammaproteobacteria</taxon>
        <taxon>Alteromonadales</taxon>
        <taxon>Colwelliaceae</taxon>
        <taxon>Colwellia</taxon>
    </lineage>
</organism>
<feature type="transmembrane region" description="Helical" evidence="7">
    <location>
        <begin position="279"/>
        <end position="305"/>
    </location>
</feature>
<feature type="transmembrane region" description="Helical" evidence="7">
    <location>
        <begin position="237"/>
        <end position="259"/>
    </location>
</feature>
<accession>A0A8H2JJP3</accession>
<dbReference type="OrthoDB" id="5597247at2"/>
<evidence type="ECO:0000313" key="9">
    <source>
        <dbReference type="Proteomes" id="UP000307702"/>
    </source>
</evidence>
<feature type="transmembrane region" description="Helical" evidence="7">
    <location>
        <begin position="163"/>
        <end position="181"/>
    </location>
</feature>
<reference evidence="8 9" key="1">
    <citation type="submission" date="2019-05" db="EMBL/GenBank/DDBJ databases">
        <title>Colwellia ponticola sp. nov., isolated from seawater.</title>
        <authorList>
            <person name="Yoon J.-H."/>
        </authorList>
    </citation>
    <scope>NUCLEOTIDE SEQUENCE [LARGE SCALE GENOMIC DNA]</scope>
    <source>
        <strain evidence="8 9">OISW-25</strain>
    </source>
</reference>
<proteinExistence type="inferred from homology"/>
<feature type="transmembrane region" description="Helical" evidence="7">
    <location>
        <begin position="12"/>
        <end position="30"/>
    </location>
</feature>
<dbReference type="Proteomes" id="UP000307702">
    <property type="component" value="Unassembled WGS sequence"/>
</dbReference>
<evidence type="ECO:0000256" key="5">
    <source>
        <dbReference type="ARBA" id="ARBA00022989"/>
    </source>
</evidence>
<feature type="transmembrane region" description="Helical" evidence="7">
    <location>
        <begin position="401"/>
        <end position="420"/>
    </location>
</feature>
<comment type="subcellular location">
    <subcellularLocation>
        <location evidence="1">Membrane</location>
        <topology evidence="1">Multi-pass membrane protein</topology>
    </subcellularLocation>
</comment>
<evidence type="ECO:0000256" key="1">
    <source>
        <dbReference type="ARBA" id="ARBA00004141"/>
    </source>
</evidence>
<dbReference type="NCBIfam" id="NF037981">
    <property type="entry name" value="NCS2_1"/>
    <property type="match status" value="1"/>
</dbReference>
<keyword evidence="4 7" id="KW-0812">Transmembrane</keyword>
<gene>
    <name evidence="8" type="ORF">FCS21_14515</name>
</gene>
<keyword evidence="3" id="KW-0813">Transport</keyword>
<dbReference type="AlphaFoldDB" id="A0A8H2JJP3"/>
<evidence type="ECO:0000256" key="6">
    <source>
        <dbReference type="ARBA" id="ARBA00023136"/>
    </source>
</evidence>
<comment type="similarity">
    <text evidence="2">Belongs to the nucleobase:cation symporter-2 (NCS2) (TC 2.A.40) family.</text>
</comment>
<feature type="transmembrane region" description="Helical" evidence="7">
    <location>
        <begin position="42"/>
        <end position="62"/>
    </location>
</feature>
<dbReference type="PANTHER" id="PTHR42810">
    <property type="entry name" value="PURINE PERMEASE C1399.01C-RELATED"/>
    <property type="match status" value="1"/>
</dbReference>
<dbReference type="GO" id="GO:0005886">
    <property type="term" value="C:plasma membrane"/>
    <property type="evidence" value="ECO:0007669"/>
    <property type="project" value="TreeGrafter"/>
</dbReference>
<sequence length="428" mass="45670">MKLSVAQQGAGTLQWFIYILVTSIALPITLGEVFQLSLVEVAGLIQRTLFIVGVSSLLHALLTRSTPLVYGPAGSWAGIFVILAALSVQQGQSPQDALPALAGGMALSGLLLIILGIFGWIGKIARLFTPLVTGSFLLILSFQLSAVFLAGMVTDPQTEQFDLATAVIAFSVFIFVVCCSVKKQGLLRNYGVLVGILLGWLFFSFFVTTRGDVLPSQAWFALPQLFSWGLPELNIGMVLVSSLFTFTLVSNIIAANRAVCQAQMDSDELRPVLLKQSSIAGGISHLLASVFSAIGVVPLPMTAGFLQLTGLRQMLPFILACIALSLFALIPPIIGLLAQVPAAVANAVLMASFIKLVGLALQAMSSQGLTQRDTGILGITLLFSMAIMMLPTHLFDTLPVSARYVFGNPLLMGTLICMLLERVWPKEA</sequence>
<feature type="transmembrane region" description="Helical" evidence="7">
    <location>
        <begin position="376"/>
        <end position="395"/>
    </location>
</feature>
<keyword evidence="5 7" id="KW-1133">Transmembrane helix</keyword>
<name>A0A8H2JJP3_9GAMM</name>
<feature type="transmembrane region" description="Helical" evidence="7">
    <location>
        <begin position="344"/>
        <end position="364"/>
    </location>
</feature>
<feature type="transmembrane region" description="Helical" evidence="7">
    <location>
        <begin position="317"/>
        <end position="338"/>
    </location>
</feature>
<dbReference type="InterPro" id="IPR006043">
    <property type="entry name" value="NCS2"/>
</dbReference>
<feature type="transmembrane region" description="Helical" evidence="7">
    <location>
        <begin position="190"/>
        <end position="207"/>
    </location>
</feature>
<dbReference type="RefSeq" id="WP_138624275.1">
    <property type="nucleotide sequence ID" value="NZ_SZVP01000018.1"/>
</dbReference>
<dbReference type="EMBL" id="SZVP01000018">
    <property type="protein sequence ID" value="TMM42388.1"/>
    <property type="molecule type" value="Genomic_DNA"/>
</dbReference>
<dbReference type="GO" id="GO:0042907">
    <property type="term" value="F:xanthine transmembrane transporter activity"/>
    <property type="evidence" value="ECO:0007669"/>
    <property type="project" value="TreeGrafter"/>
</dbReference>
<protein>
    <submittedName>
        <fullName evidence="8">Xanthine permease</fullName>
    </submittedName>
</protein>
<evidence type="ECO:0000256" key="4">
    <source>
        <dbReference type="ARBA" id="ARBA00022692"/>
    </source>
</evidence>
<dbReference type="Pfam" id="PF00860">
    <property type="entry name" value="Xan_ur_permease"/>
    <property type="match status" value="1"/>
</dbReference>
<feature type="transmembrane region" description="Helical" evidence="7">
    <location>
        <begin position="128"/>
        <end position="151"/>
    </location>
</feature>
<keyword evidence="9" id="KW-1185">Reference proteome</keyword>
<evidence type="ECO:0000256" key="2">
    <source>
        <dbReference type="ARBA" id="ARBA00008821"/>
    </source>
</evidence>
<comment type="caution">
    <text evidence="8">The sequence shown here is derived from an EMBL/GenBank/DDBJ whole genome shotgun (WGS) entry which is preliminary data.</text>
</comment>
<evidence type="ECO:0000313" key="8">
    <source>
        <dbReference type="EMBL" id="TMM42388.1"/>
    </source>
</evidence>
<evidence type="ECO:0000256" key="7">
    <source>
        <dbReference type="SAM" id="Phobius"/>
    </source>
</evidence>